<gene>
    <name evidence="3" type="ORF">MC7420_3240</name>
</gene>
<evidence type="ECO:0000256" key="2">
    <source>
        <dbReference type="SAM" id="Phobius"/>
    </source>
</evidence>
<feature type="region of interest" description="Disordered" evidence="1">
    <location>
        <begin position="51"/>
        <end position="82"/>
    </location>
</feature>
<keyword evidence="2" id="KW-1133">Transmembrane helix</keyword>
<feature type="transmembrane region" description="Helical" evidence="2">
    <location>
        <begin position="20"/>
        <end position="41"/>
    </location>
</feature>
<dbReference type="AlphaFoldDB" id="B4VZ64"/>
<evidence type="ECO:0000313" key="4">
    <source>
        <dbReference type="Proteomes" id="UP000003835"/>
    </source>
</evidence>
<keyword evidence="4" id="KW-1185">Reference proteome</keyword>
<dbReference type="HOGENOM" id="CLU_2394655_0_0_3"/>
<dbReference type="EMBL" id="DS989861">
    <property type="protein sequence ID" value="EDX72794.1"/>
    <property type="molecule type" value="Genomic_DNA"/>
</dbReference>
<proteinExistence type="predicted"/>
<organism evidence="3 4">
    <name type="scientific">Coleofasciculus chthonoplastes PCC 7420</name>
    <dbReference type="NCBI Taxonomy" id="118168"/>
    <lineage>
        <taxon>Bacteria</taxon>
        <taxon>Bacillati</taxon>
        <taxon>Cyanobacteriota</taxon>
        <taxon>Cyanophyceae</taxon>
        <taxon>Coleofasciculales</taxon>
        <taxon>Coleofasciculaceae</taxon>
        <taxon>Coleofasciculus</taxon>
    </lineage>
</organism>
<protein>
    <submittedName>
        <fullName evidence="3">Uncharacterized protein</fullName>
    </submittedName>
</protein>
<accession>B4VZ64</accession>
<reference evidence="3 4" key="1">
    <citation type="submission" date="2008-07" db="EMBL/GenBank/DDBJ databases">
        <authorList>
            <person name="Tandeau de Marsac N."/>
            <person name="Ferriera S."/>
            <person name="Johnson J."/>
            <person name="Kravitz S."/>
            <person name="Beeson K."/>
            <person name="Sutton G."/>
            <person name="Rogers Y.-H."/>
            <person name="Friedman R."/>
            <person name="Frazier M."/>
            <person name="Venter J.C."/>
        </authorList>
    </citation>
    <scope>NUCLEOTIDE SEQUENCE [LARGE SCALE GENOMIC DNA]</scope>
    <source>
        <strain evidence="3 4">PCC 7420</strain>
    </source>
</reference>
<evidence type="ECO:0000256" key="1">
    <source>
        <dbReference type="SAM" id="MobiDB-lite"/>
    </source>
</evidence>
<name>B4VZ64_9CYAN</name>
<sequence>MKNNLNEPQSLPKTKTKTHIYPWAWTMFVSSVILFIGSVFFSTVTSTGPALFSTEESSKDNPEAHSFPGEPGIHPDSDLLNSPQKNFLIQRFE</sequence>
<dbReference type="RefSeq" id="WP_006103924.1">
    <property type="nucleotide sequence ID" value="NZ_DS989861.1"/>
</dbReference>
<keyword evidence="2" id="KW-0472">Membrane</keyword>
<evidence type="ECO:0000313" key="3">
    <source>
        <dbReference type="EMBL" id="EDX72794.1"/>
    </source>
</evidence>
<keyword evidence="2" id="KW-0812">Transmembrane</keyword>
<dbReference type="Proteomes" id="UP000003835">
    <property type="component" value="Unassembled WGS sequence"/>
</dbReference>